<reference evidence="1" key="2">
    <citation type="submission" date="2019-07" db="EMBL/GenBank/DDBJ databases">
        <title>Phylogenomic Reclassification of ATCC Bacillus Strains and Various Taxa within the Genus Bacillus.</title>
        <authorList>
            <person name="Riojas M.A."/>
            <person name="Frank A.M."/>
            <person name="Fenn S.L."/>
            <person name="King S.P."/>
            <person name="Brower S.M."/>
            <person name="Hazbon M.H."/>
        </authorList>
    </citation>
    <scope>NUCLEOTIDE SEQUENCE</scope>
    <source>
        <strain evidence="1">NR-12239</strain>
    </source>
</reference>
<dbReference type="Proteomes" id="UP001248134">
    <property type="component" value="Unassembled WGS sequence"/>
</dbReference>
<name>A0AAJ1Z4Z2_9BACI</name>
<comment type="caution">
    <text evidence="1">The sequence shown here is derived from an EMBL/GenBank/DDBJ whole genome shotgun (WGS) entry which is preliminary data.</text>
</comment>
<dbReference type="Proteomes" id="UP000221918">
    <property type="component" value="Unassembled WGS sequence"/>
</dbReference>
<evidence type="ECO:0000313" key="3">
    <source>
        <dbReference type="Proteomes" id="UP000221918"/>
    </source>
</evidence>
<evidence type="ECO:0000313" key="2">
    <source>
        <dbReference type="EMBL" id="PHE91078.1"/>
    </source>
</evidence>
<accession>A0AAJ1Z4Z2</accession>
<organism evidence="1 4">
    <name type="scientific">Bacillus pseudomycoides</name>
    <dbReference type="NCBI Taxonomy" id="64104"/>
    <lineage>
        <taxon>Bacteria</taxon>
        <taxon>Bacillati</taxon>
        <taxon>Bacillota</taxon>
        <taxon>Bacilli</taxon>
        <taxon>Bacillales</taxon>
        <taxon>Bacillaceae</taxon>
        <taxon>Bacillus</taxon>
        <taxon>Bacillus cereus group</taxon>
    </lineage>
</organism>
<evidence type="ECO:0000313" key="1">
    <source>
        <dbReference type="EMBL" id="MDR4329330.1"/>
    </source>
</evidence>
<proteinExistence type="predicted"/>
<dbReference type="RefSeq" id="WP_003204825.1">
    <property type="nucleotide sequence ID" value="NZ_JBALME010000025.1"/>
</dbReference>
<dbReference type="EMBL" id="NUTL01000108">
    <property type="protein sequence ID" value="PHE91078.1"/>
    <property type="molecule type" value="Genomic_DNA"/>
</dbReference>
<dbReference type="EMBL" id="VLYX01000060">
    <property type="protein sequence ID" value="MDR4329330.1"/>
    <property type="molecule type" value="Genomic_DNA"/>
</dbReference>
<sequence length="99" mass="11137">MERLNGENKKEDLGLFKITDRNRLSPDSAVGPVLFKCTQLEDENKLTAGIIAMPLNDQSVFNIKYISNEPALGKDEVYYCVKGNTTKLKMLRVTNEVTV</sequence>
<evidence type="ECO:0000313" key="4">
    <source>
        <dbReference type="Proteomes" id="UP001248134"/>
    </source>
</evidence>
<protein>
    <submittedName>
        <fullName evidence="1">Uncharacterized protein</fullName>
    </submittedName>
</protein>
<reference evidence="2 3" key="1">
    <citation type="submission" date="2017-09" db="EMBL/GenBank/DDBJ databases">
        <title>Large-scale bioinformatics analysis of Bacillus genomes uncovers conserved roles of natural products in bacterial physiology.</title>
        <authorList>
            <consortium name="Agbiome Team Llc"/>
            <person name="Bleich R.M."/>
            <person name="Grubbs K.J."/>
            <person name="Santa Maria K.C."/>
            <person name="Allen S.E."/>
            <person name="Farag S."/>
            <person name="Shank E.A."/>
            <person name="Bowers A."/>
        </authorList>
    </citation>
    <scope>NUCLEOTIDE SEQUENCE [LARGE SCALE GENOMIC DNA]</scope>
    <source>
        <strain evidence="2 3">AFS037265</strain>
    </source>
</reference>
<dbReference type="AlphaFoldDB" id="A0AAJ1Z4Z2"/>
<gene>
    <name evidence="2" type="ORF">COF81_22745</name>
    <name evidence="1" type="ORF">FOS08_26805</name>
</gene>